<proteinExistence type="predicted"/>
<reference evidence="2" key="1">
    <citation type="submission" date="2020-10" db="EMBL/GenBank/DDBJ databases">
        <title>Genomic Encyclopedia of Type Strains, Phase IV (KMG-IV): sequencing the most valuable type-strain genomes for metagenomic binning, comparative biology and taxonomic classification.</title>
        <authorList>
            <person name="Goeker M."/>
        </authorList>
    </citation>
    <scope>NUCLEOTIDE SEQUENCE</scope>
    <source>
        <strain evidence="2">DSM 13886</strain>
    </source>
</reference>
<name>A0A927MPD8_9BACL</name>
<evidence type="ECO:0000313" key="2">
    <source>
        <dbReference type="EMBL" id="MBE1556557.1"/>
    </source>
</evidence>
<dbReference type="RefSeq" id="WP_192600192.1">
    <property type="nucleotide sequence ID" value="NZ_JADBEL010000029.1"/>
</dbReference>
<evidence type="ECO:0008006" key="4">
    <source>
        <dbReference type="Google" id="ProtNLM"/>
    </source>
</evidence>
<feature type="chain" id="PRO_5038094101" description="Lipoprotein" evidence="1">
    <location>
        <begin position="21"/>
        <end position="210"/>
    </location>
</feature>
<dbReference type="Proteomes" id="UP000658225">
    <property type="component" value="Unassembled WGS sequence"/>
</dbReference>
<keyword evidence="3" id="KW-1185">Reference proteome</keyword>
<gene>
    <name evidence="2" type="ORF">H4683_003682</name>
</gene>
<dbReference type="InterPro" id="IPR018247">
    <property type="entry name" value="EF_Hand_1_Ca_BS"/>
</dbReference>
<comment type="caution">
    <text evidence="2">The sequence shown here is derived from an EMBL/GenBank/DDBJ whole genome shotgun (WGS) entry which is preliminary data.</text>
</comment>
<dbReference type="PROSITE" id="PS00018">
    <property type="entry name" value="EF_HAND_1"/>
    <property type="match status" value="1"/>
</dbReference>
<dbReference type="EMBL" id="JADBEL010000029">
    <property type="protein sequence ID" value="MBE1556557.1"/>
    <property type="molecule type" value="Genomic_DNA"/>
</dbReference>
<organism evidence="2 3">
    <name type="scientific">Sporosarcina limicola</name>
    <dbReference type="NCBI Taxonomy" id="34101"/>
    <lineage>
        <taxon>Bacteria</taxon>
        <taxon>Bacillati</taxon>
        <taxon>Bacillota</taxon>
        <taxon>Bacilli</taxon>
        <taxon>Bacillales</taxon>
        <taxon>Caryophanaceae</taxon>
        <taxon>Sporosarcina</taxon>
    </lineage>
</organism>
<feature type="signal peptide" evidence="1">
    <location>
        <begin position="1"/>
        <end position="20"/>
    </location>
</feature>
<dbReference type="AlphaFoldDB" id="A0A927MPD8"/>
<keyword evidence="1" id="KW-0732">Signal</keyword>
<protein>
    <recommendedName>
        <fullName evidence="4">Lipoprotein</fullName>
    </recommendedName>
</protein>
<evidence type="ECO:0000256" key="1">
    <source>
        <dbReference type="SAM" id="SignalP"/>
    </source>
</evidence>
<dbReference type="PROSITE" id="PS51257">
    <property type="entry name" value="PROKAR_LIPOPROTEIN"/>
    <property type="match status" value="1"/>
</dbReference>
<sequence>MRLRKLVYLIGSMMVLTACNSNVGSGVSPKSAVSVEVPDGIQAELIGFDFEDATVEADIIAEVTIKEKIEEVNDETGPYTVFSVVVNQVLNGTISEQEVTIKQEGDSEWTFNDNKMFESGEKYILFLKETVASKSDYWIIGEETGMFKIINDDTIVKLAAPIEEFKDIEIDGNNQSTSMMAELDNDNEKSIQAIDLNKFISKINTNKGGN</sequence>
<accession>A0A927MPD8</accession>
<evidence type="ECO:0000313" key="3">
    <source>
        <dbReference type="Proteomes" id="UP000658225"/>
    </source>
</evidence>